<comment type="caution">
    <text evidence="1">The sequence shown here is derived from an EMBL/GenBank/DDBJ whole genome shotgun (WGS) entry which is preliminary data.</text>
</comment>
<sequence length="209" mass="23048">MTPEDEREILALMREARKKDRGYANFFSWPPDRDLEELGVVQSLQEALAHAGTVPFTDIASRGRGEDPPDCEARNTSGQRIAIEVTELVNGKAIAAFKKGDRYNWACWPRREFLTALTDLIQNKDKRFPKLKGAPYPGGYVVVVHCDETELSAAQVAAFMEGAAGIACSYITQAYLLLSYDPALECCPHFLLPLIETPHLASSEGTGNS</sequence>
<evidence type="ECO:0000313" key="2">
    <source>
        <dbReference type="Proteomes" id="UP001185254"/>
    </source>
</evidence>
<reference evidence="1 2" key="1">
    <citation type="submission" date="2023-07" db="EMBL/GenBank/DDBJ databases">
        <title>Sorghum-associated microbial communities from plants grown in Nebraska, USA.</title>
        <authorList>
            <person name="Schachtman D."/>
        </authorList>
    </citation>
    <scope>NUCLEOTIDE SEQUENCE [LARGE SCALE GENOMIC DNA]</scope>
    <source>
        <strain evidence="1 2">DS1039</strain>
    </source>
</reference>
<keyword evidence="2" id="KW-1185">Reference proteome</keyword>
<evidence type="ECO:0008006" key="3">
    <source>
        <dbReference type="Google" id="ProtNLM"/>
    </source>
</evidence>
<gene>
    <name evidence="1" type="ORF">J2776_001996</name>
</gene>
<protein>
    <recommendedName>
        <fullName evidence="3">ASCH domain-containing protein</fullName>
    </recommendedName>
</protein>
<name>A0ABU1KWI0_9BURK</name>
<accession>A0ABU1KWI0</accession>
<dbReference type="Proteomes" id="UP001185254">
    <property type="component" value="Unassembled WGS sequence"/>
</dbReference>
<dbReference type="EMBL" id="JAVDQN010000001">
    <property type="protein sequence ID" value="MDR6375320.1"/>
    <property type="molecule type" value="Genomic_DNA"/>
</dbReference>
<dbReference type="RefSeq" id="WP_310066021.1">
    <property type="nucleotide sequence ID" value="NZ_JAVDQN010000001.1"/>
</dbReference>
<proteinExistence type="predicted"/>
<evidence type="ECO:0000313" key="1">
    <source>
        <dbReference type="EMBL" id="MDR6375320.1"/>
    </source>
</evidence>
<organism evidence="1 2">
    <name type="scientific">Paraburkholderia caledonica</name>
    <dbReference type="NCBI Taxonomy" id="134536"/>
    <lineage>
        <taxon>Bacteria</taxon>
        <taxon>Pseudomonadati</taxon>
        <taxon>Pseudomonadota</taxon>
        <taxon>Betaproteobacteria</taxon>
        <taxon>Burkholderiales</taxon>
        <taxon>Burkholderiaceae</taxon>
        <taxon>Paraburkholderia</taxon>
    </lineage>
</organism>